<evidence type="ECO:0000256" key="9">
    <source>
        <dbReference type="SAM" id="SignalP"/>
    </source>
</evidence>
<keyword evidence="5" id="KW-0406">Ion transport</keyword>
<accession>A0AAD2CF83</accession>
<feature type="transmembrane region" description="Helical" evidence="8">
    <location>
        <begin position="512"/>
        <end position="531"/>
    </location>
</feature>
<feature type="domain" description="Sodium/calcium exchanger membrane region" evidence="10">
    <location>
        <begin position="24"/>
        <end position="183"/>
    </location>
</feature>
<evidence type="ECO:0000256" key="5">
    <source>
        <dbReference type="ARBA" id="ARBA00023065"/>
    </source>
</evidence>
<keyword evidence="2" id="KW-0813">Transport</keyword>
<evidence type="ECO:0000256" key="3">
    <source>
        <dbReference type="ARBA" id="ARBA00022692"/>
    </source>
</evidence>
<evidence type="ECO:0000256" key="7">
    <source>
        <dbReference type="SAM" id="MobiDB-lite"/>
    </source>
</evidence>
<protein>
    <recommendedName>
        <fullName evidence="10">Sodium/calcium exchanger membrane region domain-containing protein</fullName>
    </recommendedName>
</protein>
<keyword evidence="9" id="KW-0732">Signal</keyword>
<feature type="transmembrane region" description="Helical" evidence="8">
    <location>
        <begin position="451"/>
        <end position="478"/>
    </location>
</feature>
<keyword evidence="12" id="KW-1185">Reference proteome</keyword>
<proteinExistence type="predicted"/>
<feature type="transmembrane region" description="Helical" evidence="8">
    <location>
        <begin position="162"/>
        <end position="181"/>
    </location>
</feature>
<keyword evidence="6 8" id="KW-0472">Membrane</keyword>
<dbReference type="GO" id="GO:0012505">
    <property type="term" value="C:endomembrane system"/>
    <property type="evidence" value="ECO:0007669"/>
    <property type="project" value="UniProtKB-SubCell"/>
</dbReference>
<feature type="transmembrane region" description="Helical" evidence="8">
    <location>
        <begin position="121"/>
        <end position="142"/>
    </location>
</feature>
<feature type="transmembrane region" description="Helical" evidence="8">
    <location>
        <begin position="484"/>
        <end position="505"/>
    </location>
</feature>
<feature type="compositionally biased region" description="Low complexity" evidence="7">
    <location>
        <begin position="278"/>
        <end position="289"/>
    </location>
</feature>
<dbReference type="GO" id="GO:0005774">
    <property type="term" value="C:vacuolar membrane"/>
    <property type="evidence" value="ECO:0007669"/>
    <property type="project" value="UniProtKB-ARBA"/>
</dbReference>
<feature type="region of interest" description="Disordered" evidence="7">
    <location>
        <begin position="274"/>
        <end position="296"/>
    </location>
</feature>
<gene>
    <name evidence="11" type="ORF">CYCCA115_LOCUS2696</name>
</gene>
<evidence type="ECO:0000256" key="2">
    <source>
        <dbReference type="ARBA" id="ARBA00022448"/>
    </source>
</evidence>
<evidence type="ECO:0000313" key="12">
    <source>
        <dbReference type="Proteomes" id="UP001295423"/>
    </source>
</evidence>
<dbReference type="Proteomes" id="UP001295423">
    <property type="component" value="Unassembled WGS sequence"/>
</dbReference>
<dbReference type="PANTHER" id="PTHR31503:SF22">
    <property type="entry name" value="VACUOLAR CALCIUM ION TRANSPORTER"/>
    <property type="match status" value="1"/>
</dbReference>
<dbReference type="InterPro" id="IPR044880">
    <property type="entry name" value="NCX_ion-bd_dom_sf"/>
</dbReference>
<organism evidence="11 12">
    <name type="scientific">Cylindrotheca closterium</name>
    <dbReference type="NCBI Taxonomy" id="2856"/>
    <lineage>
        <taxon>Eukaryota</taxon>
        <taxon>Sar</taxon>
        <taxon>Stramenopiles</taxon>
        <taxon>Ochrophyta</taxon>
        <taxon>Bacillariophyta</taxon>
        <taxon>Bacillariophyceae</taxon>
        <taxon>Bacillariophycidae</taxon>
        <taxon>Bacillariales</taxon>
        <taxon>Bacillariaceae</taxon>
        <taxon>Cylindrotheca</taxon>
    </lineage>
</organism>
<dbReference type="GO" id="GO:0015369">
    <property type="term" value="F:calcium:proton antiporter activity"/>
    <property type="evidence" value="ECO:0007669"/>
    <property type="project" value="TreeGrafter"/>
</dbReference>
<dbReference type="PANTHER" id="PTHR31503">
    <property type="entry name" value="VACUOLAR CALCIUM ION TRANSPORTER"/>
    <property type="match status" value="1"/>
</dbReference>
<evidence type="ECO:0000259" key="10">
    <source>
        <dbReference type="Pfam" id="PF01699"/>
    </source>
</evidence>
<sequence>MSWLLLLGPIVLIGDSTELFGEALCFALSGIALIPCAERLSYVTEQVAEHTNGTIGALLNATFGNAPELLIATAALRSGYYRVVQLAMLGSMLTNLLFVFGMSCVVGGLRWQVQELRMTSGNVNAGLLLLAVSGSLLPAALVTSGQIQGASSNSMPSQQELQFSRINAAIMIFMYGCFLVFQLGTHNEEFEDDNNTVTIPTGKQERLGPHHVVQRGEKMYTGRNIFCLRLWGRLLRRHYQPSLSYTGDVELSNASKAYDNLDLPNGVSRELCLDDSKSSMSSESSSNSSGDKLLLPRNEPARDVTFHDHYFDDYYEENDNCSRVGRKSAAPKSLLDNEANGLLPGTTVRKKNKKGLRPMLPLGLADPSEEPPRRERAPEPQISFRVGILWLFVITIGISALSDILVDTIHGFASRLEISEVFTSMVIVPFFSNVAEQVSAILFAYRNEMDLCVGVTVGSAIQVATFVLPGCVVIGMFVDRSMTLYFHAYETVCLFLAVIVVAAILQRGTTNWLVGLTMVGIYTMIAAGFWFHEYEDLSIDAESIRNRNTTTNV</sequence>
<dbReference type="AlphaFoldDB" id="A0AAD2CF83"/>
<feature type="signal peptide" evidence="9">
    <location>
        <begin position="1"/>
        <end position="16"/>
    </location>
</feature>
<dbReference type="InterPro" id="IPR004713">
    <property type="entry name" value="CaH_exchang"/>
</dbReference>
<feature type="transmembrane region" description="Helical" evidence="8">
    <location>
        <begin position="421"/>
        <end position="444"/>
    </location>
</feature>
<evidence type="ECO:0000256" key="4">
    <source>
        <dbReference type="ARBA" id="ARBA00022989"/>
    </source>
</evidence>
<evidence type="ECO:0000256" key="1">
    <source>
        <dbReference type="ARBA" id="ARBA00004127"/>
    </source>
</evidence>
<dbReference type="Gene3D" id="1.20.1420.30">
    <property type="entry name" value="NCX, central ion-binding region"/>
    <property type="match status" value="2"/>
</dbReference>
<comment type="subcellular location">
    <subcellularLocation>
        <location evidence="1">Endomembrane system</location>
        <topology evidence="1">Multi-pass membrane protein</topology>
    </subcellularLocation>
</comment>
<dbReference type="GO" id="GO:0006874">
    <property type="term" value="P:intracellular calcium ion homeostasis"/>
    <property type="evidence" value="ECO:0007669"/>
    <property type="project" value="TreeGrafter"/>
</dbReference>
<comment type="caution">
    <text evidence="11">The sequence shown here is derived from an EMBL/GenBank/DDBJ whole genome shotgun (WGS) entry which is preliminary data.</text>
</comment>
<feature type="chain" id="PRO_5042278265" description="Sodium/calcium exchanger membrane region domain-containing protein" evidence="9">
    <location>
        <begin position="17"/>
        <end position="553"/>
    </location>
</feature>
<feature type="transmembrane region" description="Helical" evidence="8">
    <location>
        <begin position="86"/>
        <end position="109"/>
    </location>
</feature>
<evidence type="ECO:0000256" key="6">
    <source>
        <dbReference type="ARBA" id="ARBA00023136"/>
    </source>
</evidence>
<feature type="transmembrane region" description="Helical" evidence="8">
    <location>
        <begin position="382"/>
        <end position="401"/>
    </location>
</feature>
<reference evidence="11" key="1">
    <citation type="submission" date="2023-08" db="EMBL/GenBank/DDBJ databases">
        <authorList>
            <person name="Audoor S."/>
            <person name="Bilcke G."/>
        </authorList>
    </citation>
    <scope>NUCLEOTIDE SEQUENCE</scope>
</reference>
<evidence type="ECO:0000313" key="11">
    <source>
        <dbReference type="EMBL" id="CAJ1932113.1"/>
    </source>
</evidence>
<dbReference type="Pfam" id="PF01699">
    <property type="entry name" value="Na_Ca_ex"/>
    <property type="match status" value="2"/>
</dbReference>
<evidence type="ECO:0000256" key="8">
    <source>
        <dbReference type="SAM" id="Phobius"/>
    </source>
</evidence>
<name>A0AAD2CF83_9STRA</name>
<dbReference type="InterPro" id="IPR004837">
    <property type="entry name" value="NaCa_Exmemb"/>
</dbReference>
<feature type="domain" description="Sodium/calcium exchanger membrane region" evidence="10">
    <location>
        <begin position="387"/>
        <end position="529"/>
    </location>
</feature>
<keyword evidence="4 8" id="KW-1133">Transmembrane helix</keyword>
<keyword evidence="3 8" id="KW-0812">Transmembrane</keyword>
<dbReference type="EMBL" id="CAKOGP040000205">
    <property type="protein sequence ID" value="CAJ1932113.1"/>
    <property type="molecule type" value="Genomic_DNA"/>
</dbReference>